<evidence type="ECO:0000313" key="1">
    <source>
        <dbReference type="EMBL" id="CAI8051405.1"/>
    </source>
</evidence>
<name>A0AA35TN92_GEOBA</name>
<gene>
    <name evidence="1" type="ORF">GBAR_LOCUS28152</name>
</gene>
<organism evidence="1 2">
    <name type="scientific">Geodia barretti</name>
    <name type="common">Barrett's horny sponge</name>
    <dbReference type="NCBI Taxonomy" id="519541"/>
    <lineage>
        <taxon>Eukaryota</taxon>
        <taxon>Metazoa</taxon>
        <taxon>Porifera</taxon>
        <taxon>Demospongiae</taxon>
        <taxon>Heteroscleromorpha</taxon>
        <taxon>Tetractinellida</taxon>
        <taxon>Astrophorina</taxon>
        <taxon>Geodiidae</taxon>
        <taxon>Geodia</taxon>
    </lineage>
</organism>
<dbReference type="AlphaFoldDB" id="A0AA35TN92"/>
<dbReference type="EMBL" id="CASHTH010003925">
    <property type="protein sequence ID" value="CAI8051405.1"/>
    <property type="molecule type" value="Genomic_DNA"/>
</dbReference>
<accession>A0AA35TN92</accession>
<evidence type="ECO:0000313" key="2">
    <source>
        <dbReference type="Proteomes" id="UP001174909"/>
    </source>
</evidence>
<sequence length="73" mass="8037">MLSIINSDSINEAEEQFILVLEYSSEAVLELDEDGGVLVVTILDDNPIILVYSSSSYTFPESDGVVENVIRVQ</sequence>
<comment type="caution">
    <text evidence="1">The sequence shown here is derived from an EMBL/GenBank/DDBJ whole genome shotgun (WGS) entry which is preliminary data.</text>
</comment>
<protein>
    <submittedName>
        <fullName evidence="1">Uncharacterized protein</fullName>
    </submittedName>
</protein>
<feature type="non-terminal residue" evidence="1">
    <location>
        <position position="1"/>
    </location>
</feature>
<reference evidence="1" key="1">
    <citation type="submission" date="2023-03" db="EMBL/GenBank/DDBJ databases">
        <authorList>
            <person name="Steffen K."/>
            <person name="Cardenas P."/>
        </authorList>
    </citation>
    <scope>NUCLEOTIDE SEQUENCE</scope>
</reference>
<keyword evidence="2" id="KW-1185">Reference proteome</keyword>
<proteinExistence type="predicted"/>
<dbReference type="Proteomes" id="UP001174909">
    <property type="component" value="Unassembled WGS sequence"/>
</dbReference>